<keyword evidence="1" id="KW-0479">Metal-binding</keyword>
<dbReference type="EnsemblMetazoa" id="AALFPA23_012769.R18399">
    <property type="protein sequence ID" value="AALFPA23_012769.P18399"/>
    <property type="gene ID" value="AALFPA23_012769"/>
</dbReference>
<dbReference type="InterPro" id="IPR013087">
    <property type="entry name" value="Znf_C2H2_type"/>
</dbReference>
<proteinExistence type="predicted"/>
<name>A0ABM1YWL8_AEDAL</name>
<keyword evidence="4" id="KW-0862">Zinc</keyword>
<evidence type="ECO:0000259" key="7">
    <source>
        <dbReference type="PROSITE" id="PS50157"/>
    </source>
</evidence>
<dbReference type="InterPro" id="IPR012934">
    <property type="entry name" value="Znf_AD"/>
</dbReference>
<dbReference type="Proteomes" id="UP000069940">
    <property type="component" value="Unassembled WGS sequence"/>
</dbReference>
<dbReference type="SMART" id="SM00355">
    <property type="entry name" value="ZnF_C2H2"/>
    <property type="match status" value="3"/>
</dbReference>
<evidence type="ECO:0000256" key="5">
    <source>
        <dbReference type="PROSITE-ProRule" id="PRU00042"/>
    </source>
</evidence>
<evidence type="ECO:0000256" key="6">
    <source>
        <dbReference type="SAM" id="MobiDB-lite"/>
    </source>
</evidence>
<protein>
    <recommendedName>
        <fullName evidence="7">C2H2-type domain-containing protein</fullName>
    </recommendedName>
</protein>
<evidence type="ECO:0000256" key="2">
    <source>
        <dbReference type="ARBA" id="ARBA00022737"/>
    </source>
</evidence>
<keyword evidence="9" id="KW-1185">Reference proteome</keyword>
<keyword evidence="2" id="KW-0677">Repeat</keyword>
<dbReference type="SUPFAM" id="SSF57716">
    <property type="entry name" value="Glucocorticoid receptor-like (DNA-binding domain)"/>
    <property type="match status" value="1"/>
</dbReference>
<dbReference type="PROSITE" id="PS50157">
    <property type="entry name" value="ZINC_FINGER_C2H2_2"/>
    <property type="match status" value="2"/>
</dbReference>
<evidence type="ECO:0000256" key="3">
    <source>
        <dbReference type="ARBA" id="ARBA00022771"/>
    </source>
</evidence>
<dbReference type="PROSITE" id="PS00028">
    <property type="entry name" value="ZINC_FINGER_C2H2_1"/>
    <property type="match status" value="2"/>
</dbReference>
<sequence>MTTVNPSASREATTGTGGKTLKPIKTRMRFKKDDVRQCRLCLRMLPRDGFRLTGEQSDDGRSDFRRRIDDAVGVKIVDQDRVRSVCSGCALLVDMISEFRGTCRKAETIHRGRLLMMHPGSWASEENKKTLEDCRNLVKRNAAEMDVLFKYYEQKNVETQQRLERKAKQQSANGPQIGRLPRTLFNEDDDLDMTLLQPTAAPNPSLGSAVQSNRGAEKGLALCDICGKIMEPYNMQYHMNKHTGDRPFACEQEGCGQRFFNFKVLQYHIQRVHCESMLECSVCQRKVKGKLQLKMHMLVHQDSRLPNNRKTACKVCGVT</sequence>
<feature type="region of interest" description="Disordered" evidence="6">
    <location>
        <begin position="1"/>
        <end position="22"/>
    </location>
</feature>
<dbReference type="Pfam" id="PF07776">
    <property type="entry name" value="zf-AD"/>
    <property type="match status" value="1"/>
</dbReference>
<dbReference type="PANTHER" id="PTHR24379:SF127">
    <property type="entry name" value="BLOODY FINGERS-RELATED"/>
    <property type="match status" value="1"/>
</dbReference>
<dbReference type="Gene3D" id="3.30.160.60">
    <property type="entry name" value="Classic Zinc Finger"/>
    <property type="match status" value="2"/>
</dbReference>
<feature type="compositionally biased region" description="Polar residues" evidence="6">
    <location>
        <begin position="1"/>
        <end position="14"/>
    </location>
</feature>
<keyword evidence="3 5" id="KW-0863">Zinc-finger</keyword>
<evidence type="ECO:0000256" key="1">
    <source>
        <dbReference type="ARBA" id="ARBA00022723"/>
    </source>
</evidence>
<feature type="domain" description="C2H2-type" evidence="7">
    <location>
        <begin position="278"/>
        <end position="305"/>
    </location>
</feature>
<evidence type="ECO:0000313" key="8">
    <source>
        <dbReference type="EnsemblMetazoa" id="AALFPA23_012769.P18399"/>
    </source>
</evidence>
<dbReference type="SMART" id="SM00868">
    <property type="entry name" value="zf-AD"/>
    <property type="match status" value="1"/>
</dbReference>
<dbReference type="SUPFAM" id="SSF57667">
    <property type="entry name" value="beta-beta-alpha zinc fingers"/>
    <property type="match status" value="1"/>
</dbReference>
<dbReference type="RefSeq" id="XP_062700452.1">
    <property type="nucleotide sequence ID" value="XM_062844468.1"/>
</dbReference>
<reference evidence="9" key="1">
    <citation type="journal article" date="2015" name="Proc. Natl. Acad. Sci. U.S.A.">
        <title>Genome sequence of the Asian Tiger mosquito, Aedes albopictus, reveals insights into its biology, genetics, and evolution.</title>
        <authorList>
            <person name="Chen X.G."/>
            <person name="Jiang X."/>
            <person name="Gu J."/>
            <person name="Xu M."/>
            <person name="Wu Y."/>
            <person name="Deng Y."/>
            <person name="Zhang C."/>
            <person name="Bonizzoni M."/>
            <person name="Dermauw W."/>
            <person name="Vontas J."/>
            <person name="Armbruster P."/>
            <person name="Huang X."/>
            <person name="Yang Y."/>
            <person name="Zhang H."/>
            <person name="He W."/>
            <person name="Peng H."/>
            <person name="Liu Y."/>
            <person name="Wu K."/>
            <person name="Chen J."/>
            <person name="Lirakis M."/>
            <person name="Topalis P."/>
            <person name="Van Leeuwen T."/>
            <person name="Hall A.B."/>
            <person name="Jiang X."/>
            <person name="Thorpe C."/>
            <person name="Mueller R.L."/>
            <person name="Sun C."/>
            <person name="Waterhouse R.M."/>
            <person name="Yan G."/>
            <person name="Tu Z.J."/>
            <person name="Fang X."/>
            <person name="James A.A."/>
        </authorList>
    </citation>
    <scope>NUCLEOTIDE SEQUENCE [LARGE SCALE GENOMIC DNA]</scope>
    <source>
        <strain evidence="9">Foshan</strain>
    </source>
</reference>
<dbReference type="PANTHER" id="PTHR24379">
    <property type="entry name" value="KRAB AND ZINC FINGER DOMAIN-CONTAINING"/>
    <property type="match status" value="1"/>
</dbReference>
<evidence type="ECO:0000256" key="4">
    <source>
        <dbReference type="ARBA" id="ARBA00022833"/>
    </source>
</evidence>
<organism evidence="8 9">
    <name type="scientific">Aedes albopictus</name>
    <name type="common">Asian tiger mosquito</name>
    <name type="synonym">Stegomyia albopicta</name>
    <dbReference type="NCBI Taxonomy" id="7160"/>
    <lineage>
        <taxon>Eukaryota</taxon>
        <taxon>Metazoa</taxon>
        <taxon>Ecdysozoa</taxon>
        <taxon>Arthropoda</taxon>
        <taxon>Hexapoda</taxon>
        <taxon>Insecta</taxon>
        <taxon>Pterygota</taxon>
        <taxon>Neoptera</taxon>
        <taxon>Endopterygota</taxon>
        <taxon>Diptera</taxon>
        <taxon>Nematocera</taxon>
        <taxon>Culicoidea</taxon>
        <taxon>Culicidae</taxon>
        <taxon>Culicinae</taxon>
        <taxon>Aedini</taxon>
        <taxon>Aedes</taxon>
        <taxon>Stegomyia</taxon>
    </lineage>
</organism>
<dbReference type="InterPro" id="IPR036236">
    <property type="entry name" value="Znf_C2H2_sf"/>
</dbReference>
<evidence type="ECO:0000313" key="9">
    <source>
        <dbReference type="Proteomes" id="UP000069940"/>
    </source>
</evidence>
<reference evidence="8" key="2">
    <citation type="submission" date="2025-05" db="UniProtKB">
        <authorList>
            <consortium name="EnsemblMetazoa"/>
        </authorList>
    </citation>
    <scope>IDENTIFICATION</scope>
    <source>
        <strain evidence="8">Foshan</strain>
    </source>
</reference>
<dbReference type="GeneID" id="109397887"/>
<feature type="domain" description="C2H2-type" evidence="7">
    <location>
        <begin position="248"/>
        <end position="273"/>
    </location>
</feature>
<accession>A0ABM1YWL8</accession>